<comment type="caution">
    <text evidence="1">The sequence shown here is derived from an EMBL/GenBank/DDBJ whole genome shotgun (WGS) entry which is preliminary data.</text>
</comment>
<name>A0A8S1MDU0_9CILI</name>
<dbReference type="AlphaFoldDB" id="A0A8S1MDU0"/>
<reference evidence="1" key="1">
    <citation type="submission" date="2021-01" db="EMBL/GenBank/DDBJ databases">
        <authorList>
            <consortium name="Genoscope - CEA"/>
            <person name="William W."/>
        </authorList>
    </citation>
    <scope>NUCLEOTIDE SEQUENCE</scope>
</reference>
<accession>A0A8S1MDU0</accession>
<proteinExistence type="predicted"/>
<evidence type="ECO:0000313" key="1">
    <source>
        <dbReference type="EMBL" id="CAD8078730.1"/>
    </source>
</evidence>
<gene>
    <name evidence="1" type="ORF">PSON_ATCC_30995.1.T0380074</name>
</gene>
<keyword evidence="2" id="KW-1185">Reference proteome</keyword>
<dbReference type="EMBL" id="CAJJDN010000038">
    <property type="protein sequence ID" value="CAD8078730.1"/>
    <property type="molecule type" value="Genomic_DNA"/>
</dbReference>
<protein>
    <submittedName>
        <fullName evidence="1">Uncharacterized protein</fullName>
    </submittedName>
</protein>
<sequence>MTINNFQKIEINLLIKKRNIVKEEAELNKTCLQFERLKENITYPSI</sequence>
<evidence type="ECO:0000313" key="2">
    <source>
        <dbReference type="Proteomes" id="UP000692954"/>
    </source>
</evidence>
<dbReference type="Proteomes" id="UP000692954">
    <property type="component" value="Unassembled WGS sequence"/>
</dbReference>
<organism evidence="1 2">
    <name type="scientific">Paramecium sonneborni</name>
    <dbReference type="NCBI Taxonomy" id="65129"/>
    <lineage>
        <taxon>Eukaryota</taxon>
        <taxon>Sar</taxon>
        <taxon>Alveolata</taxon>
        <taxon>Ciliophora</taxon>
        <taxon>Intramacronucleata</taxon>
        <taxon>Oligohymenophorea</taxon>
        <taxon>Peniculida</taxon>
        <taxon>Parameciidae</taxon>
        <taxon>Paramecium</taxon>
    </lineage>
</organism>